<dbReference type="InterPro" id="IPR006680">
    <property type="entry name" value="Amidohydro-rel"/>
</dbReference>
<organism evidence="2 3">
    <name type="scientific">Paenibacillus oceani</name>
    <dbReference type="NCBI Taxonomy" id="2772510"/>
    <lineage>
        <taxon>Bacteria</taxon>
        <taxon>Bacillati</taxon>
        <taxon>Bacillota</taxon>
        <taxon>Bacilli</taxon>
        <taxon>Bacillales</taxon>
        <taxon>Paenibacillaceae</taxon>
        <taxon>Paenibacillus</taxon>
    </lineage>
</organism>
<dbReference type="Pfam" id="PF04909">
    <property type="entry name" value="Amidohydro_2"/>
    <property type="match status" value="1"/>
</dbReference>
<comment type="caution">
    <text evidence="2">The sequence shown here is derived from an EMBL/GenBank/DDBJ whole genome shotgun (WGS) entry which is preliminary data.</text>
</comment>
<dbReference type="RefSeq" id="WP_190923868.1">
    <property type="nucleotide sequence ID" value="NZ_JACXJA010000001.1"/>
</dbReference>
<proteinExistence type="predicted"/>
<evidence type="ECO:0000259" key="1">
    <source>
        <dbReference type="Pfam" id="PF04909"/>
    </source>
</evidence>
<dbReference type="InterPro" id="IPR032466">
    <property type="entry name" value="Metal_Hydrolase"/>
</dbReference>
<accession>A0A927C3F8</accession>
<gene>
    <name evidence="2" type="ORF">IDH45_01230</name>
</gene>
<feature type="domain" description="Amidohydrolase-related" evidence="1">
    <location>
        <begin position="95"/>
        <end position="289"/>
    </location>
</feature>
<protein>
    <submittedName>
        <fullName evidence="2">Amidohydrolase family protein</fullName>
    </submittedName>
</protein>
<dbReference type="Proteomes" id="UP000639396">
    <property type="component" value="Unassembled WGS sequence"/>
</dbReference>
<evidence type="ECO:0000313" key="2">
    <source>
        <dbReference type="EMBL" id="MBD2860609.1"/>
    </source>
</evidence>
<evidence type="ECO:0000313" key="3">
    <source>
        <dbReference type="Proteomes" id="UP000639396"/>
    </source>
</evidence>
<dbReference type="EMBL" id="JACXJA010000001">
    <property type="protein sequence ID" value="MBD2860609.1"/>
    <property type="molecule type" value="Genomic_DNA"/>
</dbReference>
<reference evidence="2" key="1">
    <citation type="submission" date="2020-09" db="EMBL/GenBank/DDBJ databases">
        <title>A novel bacterium of genus Paenibacillus, isolated from South China Sea.</title>
        <authorList>
            <person name="Huang H."/>
            <person name="Mo K."/>
            <person name="Hu Y."/>
        </authorList>
    </citation>
    <scope>NUCLEOTIDE SEQUENCE</scope>
    <source>
        <strain evidence="2">IB182363</strain>
    </source>
</reference>
<keyword evidence="3" id="KW-1185">Reference proteome</keyword>
<dbReference type="SUPFAM" id="SSF51556">
    <property type="entry name" value="Metallo-dependent hydrolases"/>
    <property type="match status" value="1"/>
</dbReference>
<dbReference type="GO" id="GO:0016787">
    <property type="term" value="F:hydrolase activity"/>
    <property type="evidence" value="ECO:0007669"/>
    <property type="project" value="InterPro"/>
</dbReference>
<sequence length="296" mass="32329">MAVGAESTFDKNQAAHGEEAVHPAMRLLAPFQKEKAIDLTVFMGQWPTRLQIRAAAEDLSAMADRLGLSGMCVSHIASIFGFDTRSGNEELFREAAKDERIWPVAILNPAEPGWDQELEWAVKQGARGIRLVPGYHGYSLTSPQALELLERVKEQGLPVHLCARLEDERLVHPRIPLVPVKFHEIAEFLRLTGDLPVILSGLRAREWDSVSEHLNEGHPTDRVMLDLWFTNGPVSAVASLCRSGFASRLGYGSCAPVQVPEATALQLAAADIGADQRTALCRSNAAALLFGHDAGQ</sequence>
<dbReference type="AlphaFoldDB" id="A0A927C3F8"/>
<dbReference type="Gene3D" id="3.20.20.140">
    <property type="entry name" value="Metal-dependent hydrolases"/>
    <property type="match status" value="1"/>
</dbReference>
<name>A0A927C3F8_9BACL</name>